<dbReference type="AlphaFoldDB" id="A0AAV4N7H4"/>
<accession>A0AAV4N7H4</accession>
<gene>
    <name evidence="1" type="ORF">CEXT_412691</name>
</gene>
<dbReference type="Proteomes" id="UP001054945">
    <property type="component" value="Unassembled WGS sequence"/>
</dbReference>
<sequence>MGKEVKKKLHMMRKQPLITQNREHSLSFFSFLSLRVHSLPNSLHLLFSLCGTQFFTPHFFWPGLDSTVAKTVNKIATFSPPILVCYFLTSLSLPSPIFFEPPHLIRSVGLYRLQRVLRARYRRCRTRMKREWDGVFFVSGREREVCSLIAEYNKQYVKKKV</sequence>
<proteinExistence type="predicted"/>
<dbReference type="EMBL" id="BPLR01020488">
    <property type="protein sequence ID" value="GIX79379.1"/>
    <property type="molecule type" value="Genomic_DNA"/>
</dbReference>
<organism evidence="1 2">
    <name type="scientific">Caerostris extrusa</name>
    <name type="common">Bark spider</name>
    <name type="synonym">Caerostris bankana</name>
    <dbReference type="NCBI Taxonomy" id="172846"/>
    <lineage>
        <taxon>Eukaryota</taxon>
        <taxon>Metazoa</taxon>
        <taxon>Ecdysozoa</taxon>
        <taxon>Arthropoda</taxon>
        <taxon>Chelicerata</taxon>
        <taxon>Arachnida</taxon>
        <taxon>Araneae</taxon>
        <taxon>Araneomorphae</taxon>
        <taxon>Entelegynae</taxon>
        <taxon>Araneoidea</taxon>
        <taxon>Araneidae</taxon>
        <taxon>Caerostris</taxon>
    </lineage>
</organism>
<comment type="caution">
    <text evidence="1">The sequence shown here is derived from an EMBL/GenBank/DDBJ whole genome shotgun (WGS) entry which is preliminary data.</text>
</comment>
<reference evidence="1 2" key="1">
    <citation type="submission" date="2021-06" db="EMBL/GenBank/DDBJ databases">
        <title>Caerostris extrusa draft genome.</title>
        <authorList>
            <person name="Kono N."/>
            <person name="Arakawa K."/>
        </authorList>
    </citation>
    <scope>NUCLEOTIDE SEQUENCE [LARGE SCALE GENOMIC DNA]</scope>
</reference>
<evidence type="ECO:0000313" key="1">
    <source>
        <dbReference type="EMBL" id="GIX79379.1"/>
    </source>
</evidence>
<evidence type="ECO:0000313" key="2">
    <source>
        <dbReference type="Proteomes" id="UP001054945"/>
    </source>
</evidence>
<name>A0AAV4N7H4_CAEEX</name>
<protein>
    <submittedName>
        <fullName evidence="1">Uncharacterized protein</fullName>
    </submittedName>
</protein>
<keyword evidence="2" id="KW-1185">Reference proteome</keyword>